<name>A0A822ZXN6_NELNU</name>
<dbReference type="Proteomes" id="UP000607653">
    <property type="component" value="Unassembled WGS sequence"/>
</dbReference>
<dbReference type="EMBL" id="DUZY01000008">
    <property type="protein sequence ID" value="DAD47606.1"/>
    <property type="molecule type" value="Genomic_DNA"/>
</dbReference>
<accession>A0A822ZXN6</accession>
<dbReference type="AlphaFoldDB" id="A0A822ZXN6"/>
<comment type="caution">
    <text evidence="1">The sequence shown here is derived from an EMBL/GenBank/DDBJ whole genome shotgun (WGS) entry which is preliminary data.</text>
</comment>
<proteinExistence type="predicted"/>
<reference evidence="1 2" key="1">
    <citation type="journal article" date="2020" name="Mol. Biol. Evol.">
        <title>Distinct Expression and Methylation Patterns for Genes with Different Fates following a Single Whole-Genome Duplication in Flowering Plants.</title>
        <authorList>
            <person name="Shi T."/>
            <person name="Rahmani R.S."/>
            <person name="Gugger P.F."/>
            <person name="Wang M."/>
            <person name="Li H."/>
            <person name="Zhang Y."/>
            <person name="Li Z."/>
            <person name="Wang Q."/>
            <person name="Van de Peer Y."/>
            <person name="Marchal K."/>
            <person name="Chen J."/>
        </authorList>
    </citation>
    <scope>NUCLEOTIDE SEQUENCE [LARGE SCALE GENOMIC DNA]</scope>
    <source>
        <tissue evidence="1">Leaf</tissue>
    </source>
</reference>
<protein>
    <submittedName>
        <fullName evidence="1">Uncharacterized protein</fullName>
    </submittedName>
</protein>
<keyword evidence="2" id="KW-1185">Reference proteome</keyword>
<organism evidence="1 2">
    <name type="scientific">Nelumbo nucifera</name>
    <name type="common">Sacred lotus</name>
    <dbReference type="NCBI Taxonomy" id="4432"/>
    <lineage>
        <taxon>Eukaryota</taxon>
        <taxon>Viridiplantae</taxon>
        <taxon>Streptophyta</taxon>
        <taxon>Embryophyta</taxon>
        <taxon>Tracheophyta</taxon>
        <taxon>Spermatophyta</taxon>
        <taxon>Magnoliopsida</taxon>
        <taxon>Proteales</taxon>
        <taxon>Nelumbonaceae</taxon>
        <taxon>Nelumbo</taxon>
    </lineage>
</organism>
<sequence length="57" mass="6573">MNDFIVAANIDENKILDLFPKKKKLGIVACALVKRPKDFATYFFLQKPMDEESLQLL</sequence>
<evidence type="ECO:0000313" key="1">
    <source>
        <dbReference type="EMBL" id="DAD47606.1"/>
    </source>
</evidence>
<evidence type="ECO:0000313" key="2">
    <source>
        <dbReference type="Proteomes" id="UP000607653"/>
    </source>
</evidence>
<gene>
    <name evidence="1" type="ORF">HUJ06_017543</name>
</gene>